<feature type="domain" description="DUF5916" evidence="2">
    <location>
        <begin position="229"/>
        <end position="797"/>
    </location>
</feature>
<protein>
    <submittedName>
        <fullName evidence="3">Hydrolase</fullName>
    </submittedName>
</protein>
<dbReference type="GO" id="GO:0030246">
    <property type="term" value="F:carbohydrate binding"/>
    <property type="evidence" value="ECO:0007669"/>
    <property type="project" value="InterPro"/>
</dbReference>
<proteinExistence type="predicted"/>
<dbReference type="CDD" id="cd09618">
    <property type="entry name" value="CBM9_like_2"/>
    <property type="match status" value="1"/>
</dbReference>
<dbReference type="Pfam" id="PF06452">
    <property type="entry name" value="CBM9_1"/>
    <property type="match status" value="1"/>
</dbReference>
<dbReference type="GO" id="GO:0004553">
    <property type="term" value="F:hydrolase activity, hydrolyzing O-glycosyl compounds"/>
    <property type="evidence" value="ECO:0007669"/>
    <property type="project" value="InterPro"/>
</dbReference>
<feature type="domain" description="Carbohydrate-binding" evidence="1">
    <location>
        <begin position="37"/>
        <end position="192"/>
    </location>
</feature>
<evidence type="ECO:0000313" key="4">
    <source>
        <dbReference type="Proteomes" id="UP000077164"/>
    </source>
</evidence>
<dbReference type="EMBL" id="LVJE01000013">
    <property type="protein sequence ID" value="OAB28004.1"/>
    <property type="molecule type" value="Genomic_DNA"/>
</dbReference>
<evidence type="ECO:0000259" key="1">
    <source>
        <dbReference type="Pfam" id="PF06452"/>
    </source>
</evidence>
<dbReference type="OrthoDB" id="9786766at2"/>
<dbReference type="AlphaFoldDB" id="A0A167X3U4"/>
<reference evidence="3 4" key="1">
    <citation type="submission" date="2016-03" db="EMBL/GenBank/DDBJ databases">
        <title>Draft genome sequence of Flavobacterium fryxellicola DSM 16209.</title>
        <authorList>
            <person name="Shin S.-K."/>
            <person name="Yi H."/>
        </authorList>
    </citation>
    <scope>NUCLEOTIDE SEQUENCE [LARGE SCALE GENOMIC DNA]</scope>
    <source>
        <strain evidence="3 4">DSM 16209</strain>
    </source>
</reference>
<dbReference type="InterPro" id="IPR045670">
    <property type="entry name" value="DUF5916"/>
</dbReference>
<dbReference type="GO" id="GO:0016052">
    <property type="term" value="P:carbohydrate catabolic process"/>
    <property type="evidence" value="ECO:0007669"/>
    <property type="project" value="InterPro"/>
</dbReference>
<dbReference type="STRING" id="249352.SAMN05444395_103175"/>
<keyword evidence="4" id="KW-1185">Reference proteome</keyword>
<dbReference type="Gene3D" id="2.60.40.1190">
    <property type="match status" value="1"/>
</dbReference>
<dbReference type="InterPro" id="IPR010502">
    <property type="entry name" value="Carb-bd_dom_fam9"/>
</dbReference>
<evidence type="ECO:0000259" key="2">
    <source>
        <dbReference type="Pfam" id="PF19313"/>
    </source>
</evidence>
<evidence type="ECO:0000313" key="3">
    <source>
        <dbReference type="EMBL" id="OAB28004.1"/>
    </source>
</evidence>
<dbReference type="Pfam" id="PF19313">
    <property type="entry name" value="DUF5916"/>
    <property type="match status" value="1"/>
</dbReference>
<keyword evidence="3" id="KW-0378">Hydrolase</keyword>
<organism evidence="3 4">
    <name type="scientific">Flavobacterium fryxellicola</name>
    <dbReference type="NCBI Taxonomy" id="249352"/>
    <lineage>
        <taxon>Bacteria</taxon>
        <taxon>Pseudomonadati</taxon>
        <taxon>Bacteroidota</taxon>
        <taxon>Flavobacteriia</taxon>
        <taxon>Flavobacteriales</taxon>
        <taxon>Flavobacteriaceae</taxon>
        <taxon>Flavobacterium</taxon>
    </lineage>
</organism>
<dbReference type="Proteomes" id="UP000077164">
    <property type="component" value="Unassembled WGS sequence"/>
</dbReference>
<gene>
    <name evidence="3" type="ORF">FBFR_09125</name>
</gene>
<name>A0A167X3U4_9FLAO</name>
<dbReference type="SUPFAM" id="SSF49344">
    <property type="entry name" value="CBD9-like"/>
    <property type="match status" value="1"/>
</dbReference>
<sequence length="797" mass="92030">MSKLHFTTLFILIFFSFEIYSQKKTLQAKSTSENITIDGKVNERIWGSAAIAADFIMFEPDNGKPISSDKKTEVKVLYDNDAIYISALLYDNEPDKIQKELTNRDVFGVSDHFSVYINGFNDGQQDFRFFVSAAGVQMDCLATEDYEDFSWDAIWDSEVTITEFGWAVEMKIPYAALRFSKANKQTWGLNFMREIKRDVQKYTWNRIDTKIGAIIPQAGILEGIENIKPPTRLFLIPYTSAYYQESDIGSDRTFKAGLDLKYGINDSFTLDAILVPDFGQTKFDNAILNLLPFEQRFEENRPFFTEGTDLFSKGSLFYSRRIGGAPSTEPTITEQEEITNYPSTVNLINAIKISGRTEKGLGIGFLNAVTEKTKATILNAANGEVRKEVIEPLTNYNMFVLDQRFNQNSSITLVNANTTRNGEFRDANVSALLFDLNTKANTYNLYGDFKYNTINTIQDYDGFKTEIGFEKTSGKYRYGFSGKYVSENYDVNDLGINFYSNYHNAYAHGSYRIVNPTKVFNTFRINEYINFEVDNTSKKLQTGAFGTEIKARTLDNDTVELLLEFSPFETFDFYEPREYGKYVFVPEKIITIFNFTSNDNNPFTIIVQPAFTKYNEKGRNTYGFYLGPKYRFNDKFSLAYAAEYTKMNNDRGWVDFDDSGVVFAERNREILQNDLIGKYSLNNKMTINLTARYYWSYSKNHDFFTLQNSGYLTPNNSYTLNKDRNFNSWNFDLSYSWWFAPGSEISILYRSYGLERTRVVEKDLSKNIKNIFNSDLTNVFSISIRYFIDYNSVKNKF</sequence>
<accession>A0A167X3U4</accession>
<dbReference type="RefSeq" id="WP_066080053.1">
    <property type="nucleotide sequence ID" value="NZ_FRDK01000003.1"/>
</dbReference>
<comment type="caution">
    <text evidence="3">The sequence shown here is derived from an EMBL/GenBank/DDBJ whole genome shotgun (WGS) entry which is preliminary data.</text>
</comment>